<evidence type="ECO:0000313" key="2">
    <source>
        <dbReference type="Proteomes" id="UP001228905"/>
    </source>
</evidence>
<dbReference type="Gene3D" id="1.10.10.10">
    <property type="entry name" value="Winged helix-like DNA-binding domain superfamily/Winged helix DNA-binding domain"/>
    <property type="match status" value="1"/>
</dbReference>
<dbReference type="EMBL" id="JAUSVS010000011">
    <property type="protein sequence ID" value="MDQ0466350.1"/>
    <property type="molecule type" value="Genomic_DNA"/>
</dbReference>
<reference evidence="1 2" key="1">
    <citation type="submission" date="2023-07" db="EMBL/GenBank/DDBJ databases">
        <title>Genomic Encyclopedia of Type Strains, Phase IV (KMG-IV): sequencing the most valuable type-strain genomes for metagenomic binning, comparative biology and taxonomic classification.</title>
        <authorList>
            <person name="Goeker M."/>
        </authorList>
    </citation>
    <scope>NUCLEOTIDE SEQUENCE [LARGE SCALE GENOMIC DNA]</scope>
    <source>
        <strain evidence="1 2">DSM 18695</strain>
    </source>
</reference>
<dbReference type="InterPro" id="IPR036388">
    <property type="entry name" value="WH-like_DNA-bd_sf"/>
</dbReference>
<organism evidence="1 2">
    <name type="scientific">Caulobacter ginsengisoli</name>
    <dbReference type="NCBI Taxonomy" id="400775"/>
    <lineage>
        <taxon>Bacteria</taxon>
        <taxon>Pseudomonadati</taxon>
        <taxon>Pseudomonadota</taxon>
        <taxon>Alphaproteobacteria</taxon>
        <taxon>Caulobacterales</taxon>
        <taxon>Caulobacteraceae</taxon>
        <taxon>Caulobacter</taxon>
    </lineage>
</organism>
<evidence type="ECO:0008006" key="3">
    <source>
        <dbReference type="Google" id="ProtNLM"/>
    </source>
</evidence>
<name>A0ABU0IYB7_9CAUL</name>
<accession>A0ABU0IYB7</accession>
<dbReference type="Proteomes" id="UP001228905">
    <property type="component" value="Unassembled WGS sequence"/>
</dbReference>
<protein>
    <recommendedName>
        <fullName evidence="3">Transcriptional regulator</fullName>
    </recommendedName>
</protein>
<keyword evidence="2" id="KW-1185">Reference proteome</keyword>
<proteinExistence type="predicted"/>
<dbReference type="RefSeq" id="WP_307352387.1">
    <property type="nucleotide sequence ID" value="NZ_JAUSVS010000011.1"/>
</dbReference>
<comment type="caution">
    <text evidence="1">The sequence shown here is derived from an EMBL/GenBank/DDBJ whole genome shotgun (WGS) entry which is preliminary data.</text>
</comment>
<evidence type="ECO:0000313" key="1">
    <source>
        <dbReference type="EMBL" id="MDQ0466350.1"/>
    </source>
</evidence>
<sequence length="124" mass="13301">MVANLDLLAFIRRSIPSVWAMDVLLLVRQAPARSWSAGELVGELRASDAVVMGALAGLQSEGLVAEGEDGRFRFAPVAAALEELTDALAQAYAERPVAVINAIVSNQSQLEALADAFRLAWPRR</sequence>
<gene>
    <name evidence="1" type="ORF">QO010_004143</name>
</gene>